<proteinExistence type="predicted"/>
<dbReference type="Proteomes" id="UP001172102">
    <property type="component" value="Unassembled WGS sequence"/>
</dbReference>
<gene>
    <name evidence="1" type="ORF">B0H67DRAFT_648030</name>
</gene>
<name>A0AA40DLB7_9PEZI</name>
<reference evidence="1" key="1">
    <citation type="submission" date="2023-06" db="EMBL/GenBank/DDBJ databases">
        <title>Genome-scale phylogeny and comparative genomics of the fungal order Sordariales.</title>
        <authorList>
            <consortium name="Lawrence Berkeley National Laboratory"/>
            <person name="Hensen N."/>
            <person name="Bonometti L."/>
            <person name="Westerberg I."/>
            <person name="Brannstrom I.O."/>
            <person name="Guillou S."/>
            <person name="Cros-Aarteil S."/>
            <person name="Calhoun S."/>
            <person name="Haridas S."/>
            <person name="Kuo A."/>
            <person name="Mondo S."/>
            <person name="Pangilinan J."/>
            <person name="Riley R."/>
            <person name="Labutti K."/>
            <person name="Andreopoulos B."/>
            <person name="Lipzen A."/>
            <person name="Chen C."/>
            <person name="Yanf M."/>
            <person name="Daum C."/>
            <person name="Ng V."/>
            <person name="Clum A."/>
            <person name="Steindorff A."/>
            <person name="Ohm R."/>
            <person name="Martin F."/>
            <person name="Silar P."/>
            <person name="Natvig D."/>
            <person name="Lalanne C."/>
            <person name="Gautier V."/>
            <person name="Ament-Velasquez S.L."/>
            <person name="Kruys A."/>
            <person name="Hutchinson M.I."/>
            <person name="Powell A.J."/>
            <person name="Barry K."/>
            <person name="Miller A.N."/>
            <person name="Grigoriev I.V."/>
            <person name="Debuchy R."/>
            <person name="Gladieux P."/>
            <person name="Thoren M.H."/>
            <person name="Johannesson H."/>
        </authorList>
    </citation>
    <scope>NUCLEOTIDE SEQUENCE</scope>
    <source>
        <strain evidence="1">SMH4607-1</strain>
    </source>
</reference>
<evidence type="ECO:0000313" key="2">
    <source>
        <dbReference type="Proteomes" id="UP001172102"/>
    </source>
</evidence>
<organism evidence="1 2">
    <name type="scientific">Lasiosphaeris hirsuta</name>
    <dbReference type="NCBI Taxonomy" id="260670"/>
    <lineage>
        <taxon>Eukaryota</taxon>
        <taxon>Fungi</taxon>
        <taxon>Dikarya</taxon>
        <taxon>Ascomycota</taxon>
        <taxon>Pezizomycotina</taxon>
        <taxon>Sordariomycetes</taxon>
        <taxon>Sordariomycetidae</taxon>
        <taxon>Sordariales</taxon>
        <taxon>Lasiosphaeriaceae</taxon>
        <taxon>Lasiosphaeris</taxon>
    </lineage>
</organism>
<sequence length="234" mass="26145">MALVHHGTVNSPTGHTASPLLSKLPGELRNMIYGCLSHKEVTLGWGSTVRFVRAAGDPEPNDIIALGMTCHFIHMETKYFVNQFHKVHVTVPSPALSLIRGRQIPINHITRLTMDFSQGFTTWNMLLRSLAHQRVAIREIEIADAIYIDLRLPTKASWVGPIDDLLAEASGLGIRDQVQRSMEFHGVTLIELLKKFDETLRVIKICSAIKDQAWMDVITKGTGIKVEFAKVEVV</sequence>
<keyword evidence="2" id="KW-1185">Reference proteome</keyword>
<accession>A0AA40DLB7</accession>
<comment type="caution">
    <text evidence="1">The sequence shown here is derived from an EMBL/GenBank/DDBJ whole genome shotgun (WGS) entry which is preliminary data.</text>
</comment>
<dbReference type="EMBL" id="JAUKUA010000006">
    <property type="protein sequence ID" value="KAK0707899.1"/>
    <property type="molecule type" value="Genomic_DNA"/>
</dbReference>
<protein>
    <submittedName>
        <fullName evidence="1">Uncharacterized protein</fullName>
    </submittedName>
</protein>
<evidence type="ECO:0000313" key="1">
    <source>
        <dbReference type="EMBL" id="KAK0707899.1"/>
    </source>
</evidence>
<dbReference type="AlphaFoldDB" id="A0AA40DLB7"/>